<protein>
    <submittedName>
        <fullName evidence="1">Uncharacterized protein</fullName>
    </submittedName>
</protein>
<evidence type="ECO:0000313" key="1">
    <source>
        <dbReference type="EMBL" id="KAH0903522.1"/>
    </source>
</evidence>
<dbReference type="Proteomes" id="UP000824890">
    <property type="component" value="Unassembled WGS sequence"/>
</dbReference>
<organism evidence="1 2">
    <name type="scientific">Brassica napus</name>
    <name type="common">Rape</name>
    <dbReference type="NCBI Taxonomy" id="3708"/>
    <lineage>
        <taxon>Eukaryota</taxon>
        <taxon>Viridiplantae</taxon>
        <taxon>Streptophyta</taxon>
        <taxon>Embryophyta</taxon>
        <taxon>Tracheophyta</taxon>
        <taxon>Spermatophyta</taxon>
        <taxon>Magnoliopsida</taxon>
        <taxon>eudicotyledons</taxon>
        <taxon>Gunneridae</taxon>
        <taxon>Pentapetalae</taxon>
        <taxon>rosids</taxon>
        <taxon>malvids</taxon>
        <taxon>Brassicales</taxon>
        <taxon>Brassicaceae</taxon>
        <taxon>Brassiceae</taxon>
        <taxon>Brassica</taxon>
    </lineage>
</organism>
<feature type="non-terminal residue" evidence="1">
    <location>
        <position position="457"/>
    </location>
</feature>
<accession>A0ABQ8BFC3</accession>
<dbReference type="EMBL" id="JAGKQM010000011">
    <property type="protein sequence ID" value="KAH0903522.1"/>
    <property type="molecule type" value="Genomic_DNA"/>
</dbReference>
<comment type="caution">
    <text evidence="1">The sequence shown here is derived from an EMBL/GenBank/DDBJ whole genome shotgun (WGS) entry which is preliminary data.</text>
</comment>
<evidence type="ECO:0000313" key="2">
    <source>
        <dbReference type="Proteomes" id="UP000824890"/>
    </source>
</evidence>
<name>A0ABQ8BFC3_BRANA</name>
<dbReference type="PANTHER" id="PTHR47928">
    <property type="entry name" value="REPEAT-CONTAINING PROTEIN, PUTATIVE-RELATED"/>
    <property type="match status" value="1"/>
</dbReference>
<sequence length="457" mass="50361">MLERGKSAPDKHTFPFVLKACAYILTETDSLLGGDGYVNNGLIHLYGMFRFSTETVPTDACNPRGIVNKGRQYFETIMPMKPDAVIWRSLLDACCKNGASVELSEEIATRLVERREGNQSFSGAYVLLSMHWLASGTMLFFVTRSFCRHSIVLSSLDRSVITRPFCHHSTVMSSFDRSVVTRPFCRRSRGGSARIALSWLLVIDSSLVVTRRRSFSRSPLERSLAVTRLALYGYSSWIALSQSLGEDRSLAVPWIDLSRSLDSLSCGHSTRSLRHSAQIVLSQSLGSISHGHSTHSLAVTRRRSFSRSRSVRSLAVTQIALLQLLVTQLALLRSLDSLSCGHSTRSLAVTRLALCGYSSWIALSQLLGADRSLAVAWIDLPRSLDSLSRSHSAQIVLSQSLGSLSLAVTRLALLQSLGADRSLAFARIDLSRSLKSLSCSYSSRIVLLLLLVMDRSL</sequence>
<proteinExistence type="predicted"/>
<keyword evidence="2" id="KW-1185">Reference proteome</keyword>
<dbReference type="InterPro" id="IPR050421">
    <property type="entry name" value="PPR"/>
</dbReference>
<gene>
    <name evidence="1" type="ORF">HID58_043025</name>
</gene>
<dbReference type="PANTHER" id="PTHR47928:SF207">
    <property type="entry name" value="PENTATRICOPEPTIDE REPEAT-CONTAINING PROTEIN"/>
    <property type="match status" value="1"/>
</dbReference>
<reference evidence="1 2" key="1">
    <citation type="submission" date="2021-05" db="EMBL/GenBank/DDBJ databases">
        <title>Genome Assembly of Synthetic Allotetraploid Brassica napus Reveals Homoeologous Exchanges between Subgenomes.</title>
        <authorList>
            <person name="Davis J.T."/>
        </authorList>
    </citation>
    <scope>NUCLEOTIDE SEQUENCE [LARGE SCALE GENOMIC DNA]</scope>
    <source>
        <strain evidence="2">cv. Da-Ae</strain>
        <tissue evidence="1">Seedling</tissue>
    </source>
</reference>